<dbReference type="OrthoDB" id="626167at2759"/>
<feature type="short sequence motif" description="GXSXG" evidence="4">
    <location>
        <begin position="153"/>
        <end position="157"/>
    </location>
</feature>
<dbReference type="Pfam" id="PF01734">
    <property type="entry name" value="Patatin"/>
    <property type="match status" value="1"/>
</dbReference>
<keyword evidence="1 4" id="KW-0378">Hydrolase</keyword>
<dbReference type="GO" id="GO:0019369">
    <property type="term" value="P:arachidonate metabolic process"/>
    <property type="evidence" value="ECO:0007669"/>
    <property type="project" value="TreeGrafter"/>
</dbReference>
<keyword evidence="8" id="KW-1185">Reference proteome</keyword>
<feature type="region of interest" description="Disordered" evidence="5">
    <location>
        <begin position="440"/>
        <end position="472"/>
    </location>
</feature>
<evidence type="ECO:0000256" key="5">
    <source>
        <dbReference type="SAM" id="MobiDB-lite"/>
    </source>
</evidence>
<feature type="compositionally biased region" description="Basic and acidic residues" evidence="5">
    <location>
        <begin position="448"/>
        <end position="458"/>
    </location>
</feature>
<dbReference type="Proteomes" id="UP000800094">
    <property type="component" value="Unassembled WGS sequence"/>
</dbReference>
<dbReference type="PANTHER" id="PTHR24185:SF1">
    <property type="entry name" value="CALCIUM-INDEPENDENT PHOSPHOLIPASE A2-GAMMA"/>
    <property type="match status" value="1"/>
</dbReference>
<feature type="short sequence motif" description="DGA/G" evidence="4">
    <location>
        <begin position="313"/>
        <end position="315"/>
    </location>
</feature>
<feature type="compositionally biased region" description="Basic residues" evidence="5">
    <location>
        <begin position="459"/>
        <end position="468"/>
    </location>
</feature>
<feature type="region of interest" description="Disordered" evidence="5">
    <location>
        <begin position="1"/>
        <end position="33"/>
    </location>
</feature>
<evidence type="ECO:0000256" key="4">
    <source>
        <dbReference type="PROSITE-ProRule" id="PRU01161"/>
    </source>
</evidence>
<dbReference type="InterPro" id="IPR016035">
    <property type="entry name" value="Acyl_Trfase/lysoPLipase"/>
</dbReference>
<sequence length="573" mass="64127">MAVGEAEGSIGRQEMPITGPSGYQAQGRSSGQVEDPWRLKTVLTLDGGGVRGYGSLLMLQVLMEEVAKLEQNPDQEDGRHESSFSPYGKPKSKVKSQPGSRVGTLEETTTRARTETMNNSSRPPVADSGAPQETLKPSCSGYLPCHYFDYMGGTSTGGLNAIMLGRLRMSVDQCVCNYPSMAEKIFSKARRMQVKGWPNSRYDAQMLSDAIQEVVCVRTGKDAKDYIRNFESPDDLCRTFVVAKKVAPEGNAEDPCIFRSYANNGSPQAARRGLGPTTPGLASKDPIWKIGRATAAAPTYFDPMKIGDDLYSDGGMGYNNPAEEGYSEVLHKEGFFQRSDCTVPIRLFLSIGTGGSDQNRPPDNPTQTTPTAQPNGKKKKRKRRFILGHLGDLGARLQKEVVKAEAVDRRMREVSFKERWPYVRWTGGEDLAKLDLDKWKSKKRGKKKGDEEKEGKKKEEKKKKKKKDKNTQTEIEGWIHGYMNDPIRREEVKKIAKILVDVRRKRIRHDGDRWQSHTYCSHLICPNCNTNDYRKTGTEAQLQKHFEEDEGHPDTVDLSGYSRFAPKVDGGPW</sequence>
<dbReference type="PANTHER" id="PTHR24185">
    <property type="entry name" value="CALCIUM-INDEPENDENT PHOSPHOLIPASE A2-GAMMA"/>
    <property type="match status" value="1"/>
</dbReference>
<keyword evidence="2 4" id="KW-0442">Lipid degradation</keyword>
<name>A0A6A6IEA6_9PLEO</name>
<dbReference type="RefSeq" id="XP_033683760.1">
    <property type="nucleotide sequence ID" value="XM_033834904.1"/>
</dbReference>
<dbReference type="GeneID" id="54588234"/>
<dbReference type="GO" id="GO:0016042">
    <property type="term" value="P:lipid catabolic process"/>
    <property type="evidence" value="ECO:0007669"/>
    <property type="project" value="UniProtKB-UniRule"/>
</dbReference>
<evidence type="ECO:0000256" key="1">
    <source>
        <dbReference type="ARBA" id="ARBA00022801"/>
    </source>
</evidence>
<gene>
    <name evidence="7" type="ORF">BU26DRAFT_594494</name>
</gene>
<evidence type="ECO:0000256" key="2">
    <source>
        <dbReference type="ARBA" id="ARBA00022963"/>
    </source>
</evidence>
<dbReference type="SUPFAM" id="SSF52151">
    <property type="entry name" value="FabD/lysophospholipase-like"/>
    <property type="match status" value="1"/>
</dbReference>
<dbReference type="AlphaFoldDB" id="A0A6A6IEA6"/>
<protein>
    <submittedName>
        <fullName evidence="7">FabD/lysophospholipase-like protein</fullName>
    </submittedName>
</protein>
<keyword evidence="3 4" id="KW-0443">Lipid metabolism</keyword>
<evidence type="ECO:0000313" key="8">
    <source>
        <dbReference type="Proteomes" id="UP000800094"/>
    </source>
</evidence>
<feature type="short sequence motif" description="GXGXXG" evidence="4">
    <location>
        <begin position="47"/>
        <end position="52"/>
    </location>
</feature>
<feature type="region of interest" description="Disordered" evidence="5">
    <location>
        <begin position="71"/>
        <end position="133"/>
    </location>
</feature>
<dbReference type="PROSITE" id="PS51635">
    <property type="entry name" value="PNPLA"/>
    <property type="match status" value="1"/>
</dbReference>
<dbReference type="EMBL" id="ML987195">
    <property type="protein sequence ID" value="KAF2248756.1"/>
    <property type="molecule type" value="Genomic_DNA"/>
</dbReference>
<organism evidence="7 8">
    <name type="scientific">Trematosphaeria pertusa</name>
    <dbReference type="NCBI Taxonomy" id="390896"/>
    <lineage>
        <taxon>Eukaryota</taxon>
        <taxon>Fungi</taxon>
        <taxon>Dikarya</taxon>
        <taxon>Ascomycota</taxon>
        <taxon>Pezizomycotina</taxon>
        <taxon>Dothideomycetes</taxon>
        <taxon>Pleosporomycetidae</taxon>
        <taxon>Pleosporales</taxon>
        <taxon>Massarineae</taxon>
        <taxon>Trematosphaeriaceae</taxon>
        <taxon>Trematosphaeria</taxon>
    </lineage>
</organism>
<dbReference type="GO" id="GO:0046486">
    <property type="term" value="P:glycerolipid metabolic process"/>
    <property type="evidence" value="ECO:0007669"/>
    <property type="project" value="UniProtKB-ARBA"/>
</dbReference>
<proteinExistence type="predicted"/>
<evidence type="ECO:0000313" key="7">
    <source>
        <dbReference type="EMBL" id="KAF2248756.1"/>
    </source>
</evidence>
<feature type="domain" description="PNPLA" evidence="6">
    <location>
        <begin position="43"/>
        <end position="326"/>
    </location>
</feature>
<feature type="compositionally biased region" description="Polar residues" evidence="5">
    <location>
        <begin position="21"/>
        <end position="32"/>
    </location>
</feature>
<feature type="region of interest" description="Disordered" evidence="5">
    <location>
        <begin position="352"/>
        <end position="383"/>
    </location>
</feature>
<feature type="compositionally biased region" description="Low complexity" evidence="5">
    <location>
        <begin position="358"/>
        <end position="375"/>
    </location>
</feature>
<accession>A0A6A6IEA6</accession>
<reference evidence="7" key="1">
    <citation type="journal article" date="2020" name="Stud. Mycol.">
        <title>101 Dothideomycetes genomes: a test case for predicting lifestyles and emergence of pathogens.</title>
        <authorList>
            <person name="Haridas S."/>
            <person name="Albert R."/>
            <person name="Binder M."/>
            <person name="Bloem J."/>
            <person name="Labutti K."/>
            <person name="Salamov A."/>
            <person name="Andreopoulos B."/>
            <person name="Baker S."/>
            <person name="Barry K."/>
            <person name="Bills G."/>
            <person name="Bluhm B."/>
            <person name="Cannon C."/>
            <person name="Castanera R."/>
            <person name="Culley D."/>
            <person name="Daum C."/>
            <person name="Ezra D."/>
            <person name="Gonzalez J."/>
            <person name="Henrissat B."/>
            <person name="Kuo A."/>
            <person name="Liang C."/>
            <person name="Lipzen A."/>
            <person name="Lutzoni F."/>
            <person name="Magnuson J."/>
            <person name="Mondo S."/>
            <person name="Nolan M."/>
            <person name="Ohm R."/>
            <person name="Pangilinan J."/>
            <person name="Park H.-J."/>
            <person name="Ramirez L."/>
            <person name="Alfaro M."/>
            <person name="Sun H."/>
            <person name="Tritt A."/>
            <person name="Yoshinaga Y."/>
            <person name="Zwiers L.-H."/>
            <person name="Turgeon B."/>
            <person name="Goodwin S."/>
            <person name="Spatafora J."/>
            <person name="Crous P."/>
            <person name="Grigoriev I."/>
        </authorList>
    </citation>
    <scope>NUCLEOTIDE SEQUENCE</scope>
    <source>
        <strain evidence="7">CBS 122368</strain>
    </source>
</reference>
<dbReference type="Gene3D" id="3.40.1090.10">
    <property type="entry name" value="Cytosolic phospholipase A2 catalytic domain"/>
    <property type="match status" value="1"/>
</dbReference>
<evidence type="ECO:0000259" key="6">
    <source>
        <dbReference type="PROSITE" id="PS51635"/>
    </source>
</evidence>
<feature type="active site" description="Proton acceptor" evidence="4">
    <location>
        <position position="313"/>
    </location>
</feature>
<evidence type="ECO:0000256" key="3">
    <source>
        <dbReference type="ARBA" id="ARBA00023098"/>
    </source>
</evidence>
<dbReference type="GO" id="GO:0047499">
    <property type="term" value="F:calcium-independent phospholipase A2 activity"/>
    <property type="evidence" value="ECO:0007669"/>
    <property type="project" value="TreeGrafter"/>
</dbReference>
<dbReference type="InterPro" id="IPR002641">
    <property type="entry name" value="PNPLA_dom"/>
</dbReference>
<dbReference type="GO" id="GO:0016020">
    <property type="term" value="C:membrane"/>
    <property type="evidence" value="ECO:0007669"/>
    <property type="project" value="TreeGrafter"/>
</dbReference>
<feature type="active site" description="Nucleophile" evidence="4">
    <location>
        <position position="155"/>
    </location>
</feature>